<evidence type="ECO:0008006" key="3">
    <source>
        <dbReference type="Google" id="ProtNLM"/>
    </source>
</evidence>
<sequence>MSITFDIRHLAGTQEIELFNRFPYPLNDEIADDLERGRRRPERTWLAVRGDRLLGRLALWSPRDVRTARQPGVGLIGRFPASPALSTA</sequence>
<dbReference type="EMBL" id="BAAANK010000001">
    <property type="protein sequence ID" value="GAA1823829.1"/>
    <property type="molecule type" value="Genomic_DNA"/>
</dbReference>
<evidence type="ECO:0000313" key="1">
    <source>
        <dbReference type="EMBL" id="GAA1823829.1"/>
    </source>
</evidence>
<comment type="caution">
    <text evidence="1">The sequence shown here is derived from an EMBL/GenBank/DDBJ whole genome shotgun (WGS) entry which is preliminary data.</text>
</comment>
<dbReference type="RefSeq" id="WP_157428543.1">
    <property type="nucleotide sequence ID" value="NZ_BAAANK010000001.1"/>
</dbReference>
<organism evidence="1 2">
    <name type="scientific">Agromyces salentinus</name>
    <dbReference type="NCBI Taxonomy" id="269421"/>
    <lineage>
        <taxon>Bacteria</taxon>
        <taxon>Bacillati</taxon>
        <taxon>Actinomycetota</taxon>
        <taxon>Actinomycetes</taxon>
        <taxon>Micrococcales</taxon>
        <taxon>Microbacteriaceae</taxon>
        <taxon>Agromyces</taxon>
    </lineage>
</organism>
<protein>
    <recommendedName>
        <fullName evidence="3">N-acetyltransferase</fullName>
    </recommendedName>
</protein>
<accession>A0ABP4YT69</accession>
<gene>
    <name evidence="1" type="ORF">GCM10009750_03070</name>
</gene>
<proteinExistence type="predicted"/>
<reference evidence="2" key="1">
    <citation type="journal article" date="2019" name="Int. J. Syst. Evol. Microbiol.">
        <title>The Global Catalogue of Microorganisms (GCM) 10K type strain sequencing project: providing services to taxonomists for standard genome sequencing and annotation.</title>
        <authorList>
            <consortium name="The Broad Institute Genomics Platform"/>
            <consortium name="The Broad Institute Genome Sequencing Center for Infectious Disease"/>
            <person name="Wu L."/>
            <person name="Ma J."/>
        </authorList>
    </citation>
    <scope>NUCLEOTIDE SEQUENCE [LARGE SCALE GENOMIC DNA]</scope>
    <source>
        <strain evidence="2">JCM 14323</strain>
    </source>
</reference>
<keyword evidence="2" id="KW-1185">Reference proteome</keyword>
<name>A0ABP4YT69_9MICO</name>
<evidence type="ECO:0000313" key="2">
    <source>
        <dbReference type="Proteomes" id="UP001501746"/>
    </source>
</evidence>
<dbReference type="Proteomes" id="UP001501746">
    <property type="component" value="Unassembled WGS sequence"/>
</dbReference>